<keyword evidence="9" id="KW-1185">Reference proteome</keyword>
<dbReference type="PRINTS" id="PR01036">
    <property type="entry name" value="TCRTETB"/>
</dbReference>
<organism evidence="8 9">
    <name type="scientific">Secundilactobacillus collinoides</name>
    <name type="common">Lactobacillus collinoides</name>
    <dbReference type="NCBI Taxonomy" id="33960"/>
    <lineage>
        <taxon>Bacteria</taxon>
        <taxon>Bacillati</taxon>
        <taxon>Bacillota</taxon>
        <taxon>Bacilli</taxon>
        <taxon>Lactobacillales</taxon>
        <taxon>Lactobacillaceae</taxon>
        <taxon>Secundilactobacillus</taxon>
    </lineage>
</organism>
<protein>
    <recommendedName>
        <fullName evidence="7">Major facilitator superfamily (MFS) profile domain-containing protein</fullName>
    </recommendedName>
</protein>
<dbReference type="Gene3D" id="1.20.1250.20">
    <property type="entry name" value="MFS general substrate transporter like domains"/>
    <property type="match status" value="1"/>
</dbReference>
<feature type="transmembrane region" description="Helical" evidence="6">
    <location>
        <begin position="297"/>
        <end position="318"/>
    </location>
</feature>
<dbReference type="GO" id="GO:0005886">
    <property type="term" value="C:plasma membrane"/>
    <property type="evidence" value="ECO:0007669"/>
    <property type="project" value="UniProtKB-SubCell"/>
</dbReference>
<dbReference type="EMBL" id="JYDC01000010">
    <property type="protein sequence ID" value="KZL43221.1"/>
    <property type="molecule type" value="Genomic_DNA"/>
</dbReference>
<keyword evidence="4 6" id="KW-1133">Transmembrane helix</keyword>
<keyword evidence="2" id="KW-0813">Transport</keyword>
<feature type="domain" description="Major facilitator superfamily (MFS) profile" evidence="7">
    <location>
        <begin position="9"/>
        <end position="462"/>
    </location>
</feature>
<feature type="transmembrane region" description="Helical" evidence="6">
    <location>
        <begin position="219"/>
        <end position="239"/>
    </location>
</feature>
<evidence type="ECO:0000256" key="6">
    <source>
        <dbReference type="SAM" id="Phobius"/>
    </source>
</evidence>
<accession>A0A166HUX0</accession>
<dbReference type="CDD" id="cd17321">
    <property type="entry name" value="MFS_MMR_MDR_like"/>
    <property type="match status" value="1"/>
</dbReference>
<reference evidence="8 9" key="1">
    <citation type="submission" date="2015-02" db="EMBL/GenBank/DDBJ databases">
        <title>Draft genome sequence of Lactobacillus collinoides CUPV2371 isolated from a natural cider, the first genome sequence of a strain of this species.</title>
        <authorList>
            <person name="Puertas A.I."/>
            <person name="Spano G."/>
            <person name="Capozzi V."/>
            <person name="Lamontanara A."/>
            <person name="Orru L."/>
            <person name="Duenas M.T."/>
        </authorList>
    </citation>
    <scope>NUCLEOTIDE SEQUENCE [LARGE SCALE GENOMIC DNA]</scope>
    <source>
        <strain evidence="8 9">237</strain>
    </source>
</reference>
<dbReference type="Gene3D" id="1.20.1720.10">
    <property type="entry name" value="Multidrug resistance protein D"/>
    <property type="match status" value="1"/>
</dbReference>
<feature type="transmembrane region" description="Helical" evidence="6">
    <location>
        <begin position="104"/>
        <end position="125"/>
    </location>
</feature>
<dbReference type="PROSITE" id="PS50850">
    <property type="entry name" value="MFS"/>
    <property type="match status" value="1"/>
</dbReference>
<dbReference type="GO" id="GO:0022857">
    <property type="term" value="F:transmembrane transporter activity"/>
    <property type="evidence" value="ECO:0007669"/>
    <property type="project" value="InterPro"/>
</dbReference>
<keyword evidence="3 6" id="KW-0812">Transmembrane</keyword>
<feature type="transmembrane region" description="Helical" evidence="6">
    <location>
        <begin position="260"/>
        <end position="285"/>
    </location>
</feature>
<dbReference type="InterPro" id="IPR036259">
    <property type="entry name" value="MFS_trans_sf"/>
</dbReference>
<dbReference type="RefSeq" id="WP_056995974.1">
    <property type="nucleotide sequence ID" value="NZ_JYDC01000010.1"/>
</dbReference>
<evidence type="ECO:0000256" key="3">
    <source>
        <dbReference type="ARBA" id="ARBA00022692"/>
    </source>
</evidence>
<evidence type="ECO:0000313" key="8">
    <source>
        <dbReference type="EMBL" id="KZL43221.1"/>
    </source>
</evidence>
<evidence type="ECO:0000256" key="2">
    <source>
        <dbReference type="ARBA" id="ARBA00022448"/>
    </source>
</evidence>
<evidence type="ECO:0000259" key="7">
    <source>
        <dbReference type="PROSITE" id="PS50850"/>
    </source>
</evidence>
<dbReference type="PATRIC" id="fig|33960.6.peg.59"/>
<comment type="caution">
    <text evidence="8">The sequence shown here is derived from an EMBL/GenBank/DDBJ whole genome shotgun (WGS) entry which is preliminary data.</text>
</comment>
<comment type="subcellular location">
    <subcellularLocation>
        <location evidence="1">Cell membrane</location>
        <topology evidence="1">Multi-pass membrane protein</topology>
    </subcellularLocation>
</comment>
<evidence type="ECO:0000313" key="9">
    <source>
        <dbReference type="Proteomes" id="UP000076480"/>
    </source>
</evidence>
<dbReference type="OrthoDB" id="102502at2"/>
<dbReference type="SUPFAM" id="SSF103473">
    <property type="entry name" value="MFS general substrate transporter"/>
    <property type="match status" value="1"/>
</dbReference>
<feature type="transmembrane region" description="Helical" evidence="6">
    <location>
        <begin position="397"/>
        <end position="414"/>
    </location>
</feature>
<feature type="transmembrane region" description="Helical" evidence="6">
    <location>
        <begin position="163"/>
        <end position="183"/>
    </location>
</feature>
<feature type="transmembrane region" description="Helical" evidence="6">
    <location>
        <begin position="75"/>
        <end position="92"/>
    </location>
</feature>
<feature type="transmembrane region" description="Helical" evidence="6">
    <location>
        <begin position="132"/>
        <end position="157"/>
    </location>
</feature>
<feature type="transmembrane region" description="Helical" evidence="6">
    <location>
        <begin position="43"/>
        <end position="63"/>
    </location>
</feature>
<evidence type="ECO:0000256" key="5">
    <source>
        <dbReference type="ARBA" id="ARBA00023136"/>
    </source>
</evidence>
<evidence type="ECO:0000256" key="1">
    <source>
        <dbReference type="ARBA" id="ARBA00004651"/>
    </source>
</evidence>
<feature type="transmembrane region" description="Helical" evidence="6">
    <location>
        <begin position="325"/>
        <end position="343"/>
    </location>
</feature>
<feature type="transmembrane region" description="Helical" evidence="6">
    <location>
        <begin position="355"/>
        <end position="376"/>
    </location>
</feature>
<name>A0A166HUX0_SECCO</name>
<dbReference type="Proteomes" id="UP000076480">
    <property type="component" value="Unassembled WGS sequence"/>
</dbReference>
<feature type="transmembrane region" description="Helical" evidence="6">
    <location>
        <begin position="434"/>
        <end position="455"/>
    </location>
</feature>
<dbReference type="PANTHER" id="PTHR42718:SF9">
    <property type="entry name" value="MAJOR FACILITATOR SUPERFAMILY MULTIDRUG TRANSPORTER MFSC"/>
    <property type="match status" value="1"/>
</dbReference>
<sequence length="470" mass="50595">MGAIQRWTILMTLGLFFFMVIVDGTIVSIAIPTIAQTVHVATAQATLLVSLYLVVISALLLFFGQLGDAVGRFRLFFWGTVVFVISSLIAGISSDFTIVMAARFFQAVGAAITMATSFALVTEIFPSDQLGFALGIESIFISLGALAGPGLGGIILASFSWHVIFLVNVPVGVLCILVELVVLPKSGTRIASIHLDWLGLAWMMALAMTAYLLSAQVGANPLVILGLLGLLLVLLAGFWHHERRTKYPLMVPEIWQNLVFRRNVTATFINFLVAYSFTLLAPLYLQLGLGYTSQTTGLLLMIPPLVALVVNPLAGILVDRVNQASVAAVGAGLLLAAEVGLVWDQQQNEPFTFAAISVVMAIGTGLFSTANNTMIMQSVSRDQRGSAGAVNSLTREFGMMMGATGSTILYYAVISHQLGQRTVTAIDVPNTARLAAQSIVYLVGAGLLISIWWLMMSLRRHINDRKESRN</sequence>
<dbReference type="PANTHER" id="PTHR42718">
    <property type="entry name" value="MAJOR FACILITATOR SUPERFAMILY MULTIDRUG TRANSPORTER MFSC"/>
    <property type="match status" value="1"/>
</dbReference>
<keyword evidence="5 6" id="KW-0472">Membrane</keyword>
<dbReference type="AlphaFoldDB" id="A0A166HUX0"/>
<dbReference type="InterPro" id="IPR020846">
    <property type="entry name" value="MFS_dom"/>
</dbReference>
<gene>
    <name evidence="8" type="ORF">TY91_01035</name>
</gene>
<feature type="transmembrane region" description="Helical" evidence="6">
    <location>
        <begin position="7"/>
        <end position="31"/>
    </location>
</feature>
<dbReference type="Pfam" id="PF07690">
    <property type="entry name" value="MFS_1"/>
    <property type="match status" value="2"/>
</dbReference>
<proteinExistence type="predicted"/>
<dbReference type="InterPro" id="IPR011701">
    <property type="entry name" value="MFS"/>
</dbReference>
<feature type="transmembrane region" description="Helical" evidence="6">
    <location>
        <begin position="195"/>
        <end position="213"/>
    </location>
</feature>
<evidence type="ECO:0000256" key="4">
    <source>
        <dbReference type="ARBA" id="ARBA00022989"/>
    </source>
</evidence>